<evidence type="ECO:0000313" key="3">
    <source>
        <dbReference type="Proteomes" id="UP001066276"/>
    </source>
</evidence>
<gene>
    <name evidence="2" type="ORF">NDU88_002230</name>
</gene>
<comment type="caution">
    <text evidence="2">The sequence shown here is derived from an EMBL/GenBank/DDBJ whole genome shotgun (WGS) entry which is preliminary data.</text>
</comment>
<name>A0AAV7WKM7_PLEWA</name>
<keyword evidence="3" id="KW-1185">Reference proteome</keyword>
<sequence length="122" mass="14041">MGDWSAGPGRTREAWREDTAEPAEPDEDPHTDLQRKALWYMEKGVQNQLPCQQRGLCQQRRSSAQQCEWQSPQPGIRRRKALIFTDRKTLQQFKAQKEAKEQQRNAQMASGGGANKEKDDVE</sequence>
<feature type="compositionally biased region" description="Basic and acidic residues" evidence="1">
    <location>
        <begin position="93"/>
        <end position="103"/>
    </location>
</feature>
<reference evidence="2" key="1">
    <citation type="journal article" date="2022" name="bioRxiv">
        <title>Sequencing and chromosome-scale assembly of the giantPleurodeles waltlgenome.</title>
        <authorList>
            <person name="Brown T."/>
            <person name="Elewa A."/>
            <person name="Iarovenko S."/>
            <person name="Subramanian E."/>
            <person name="Araus A.J."/>
            <person name="Petzold A."/>
            <person name="Susuki M."/>
            <person name="Suzuki K.-i.T."/>
            <person name="Hayashi T."/>
            <person name="Toyoda A."/>
            <person name="Oliveira C."/>
            <person name="Osipova E."/>
            <person name="Leigh N.D."/>
            <person name="Simon A."/>
            <person name="Yun M.H."/>
        </authorList>
    </citation>
    <scope>NUCLEOTIDE SEQUENCE</scope>
    <source>
        <strain evidence="2">20211129_DDA</strain>
        <tissue evidence="2">Liver</tissue>
    </source>
</reference>
<dbReference type="EMBL" id="JANPWB010000001">
    <property type="protein sequence ID" value="KAJ1214612.1"/>
    <property type="molecule type" value="Genomic_DNA"/>
</dbReference>
<feature type="region of interest" description="Disordered" evidence="1">
    <location>
        <begin position="93"/>
        <end position="122"/>
    </location>
</feature>
<evidence type="ECO:0000313" key="2">
    <source>
        <dbReference type="EMBL" id="KAJ1214612.1"/>
    </source>
</evidence>
<organism evidence="2 3">
    <name type="scientific">Pleurodeles waltl</name>
    <name type="common">Iberian ribbed newt</name>
    <dbReference type="NCBI Taxonomy" id="8319"/>
    <lineage>
        <taxon>Eukaryota</taxon>
        <taxon>Metazoa</taxon>
        <taxon>Chordata</taxon>
        <taxon>Craniata</taxon>
        <taxon>Vertebrata</taxon>
        <taxon>Euteleostomi</taxon>
        <taxon>Amphibia</taxon>
        <taxon>Batrachia</taxon>
        <taxon>Caudata</taxon>
        <taxon>Salamandroidea</taxon>
        <taxon>Salamandridae</taxon>
        <taxon>Pleurodelinae</taxon>
        <taxon>Pleurodeles</taxon>
    </lineage>
</organism>
<dbReference type="Proteomes" id="UP001066276">
    <property type="component" value="Chromosome 1_1"/>
</dbReference>
<feature type="region of interest" description="Disordered" evidence="1">
    <location>
        <begin position="1"/>
        <end position="34"/>
    </location>
</feature>
<protein>
    <submittedName>
        <fullName evidence="2">Uncharacterized protein</fullName>
    </submittedName>
</protein>
<accession>A0AAV7WKM7</accession>
<proteinExistence type="predicted"/>
<evidence type="ECO:0000256" key="1">
    <source>
        <dbReference type="SAM" id="MobiDB-lite"/>
    </source>
</evidence>
<feature type="compositionally biased region" description="Basic and acidic residues" evidence="1">
    <location>
        <begin position="10"/>
        <end position="19"/>
    </location>
</feature>
<dbReference type="AlphaFoldDB" id="A0AAV7WKM7"/>